<evidence type="ECO:0000256" key="1">
    <source>
        <dbReference type="SAM" id="MobiDB-lite"/>
    </source>
</evidence>
<dbReference type="OrthoDB" id="2338663at2759"/>
<dbReference type="Gene3D" id="3.40.50.1820">
    <property type="entry name" value="alpha/beta hydrolase"/>
    <property type="match status" value="1"/>
</dbReference>
<feature type="transmembrane region" description="Helical" evidence="2">
    <location>
        <begin position="136"/>
        <end position="156"/>
    </location>
</feature>
<dbReference type="InterPro" id="IPR029058">
    <property type="entry name" value="AB_hydrolase_fold"/>
</dbReference>
<keyword evidence="2" id="KW-0812">Transmembrane</keyword>
<dbReference type="PANTHER" id="PTHR46086">
    <property type="entry name" value="ALPHA/BETA-HYDROLASES SUPERFAMILY PROTEIN"/>
    <property type="match status" value="1"/>
</dbReference>
<dbReference type="CDD" id="cd00519">
    <property type="entry name" value="Lipase_3"/>
    <property type="match status" value="1"/>
</dbReference>
<dbReference type="Proteomes" id="UP000268093">
    <property type="component" value="Unassembled WGS sequence"/>
</dbReference>
<dbReference type="GO" id="GO:0004806">
    <property type="term" value="F:triacylglycerol lipase activity"/>
    <property type="evidence" value="ECO:0007669"/>
    <property type="project" value="InterPro"/>
</dbReference>
<feature type="non-terminal residue" evidence="4">
    <location>
        <position position="1"/>
    </location>
</feature>
<dbReference type="PANTHER" id="PTHR46086:SF3">
    <property type="entry name" value="TRIACYLGLYCEROL LIPASE OBL1"/>
    <property type="match status" value="1"/>
</dbReference>
<keyword evidence="2" id="KW-0472">Membrane</keyword>
<dbReference type="Pfam" id="PF01764">
    <property type="entry name" value="Lipase_3"/>
    <property type="match status" value="1"/>
</dbReference>
<reference evidence="4 5" key="1">
    <citation type="journal article" date="2018" name="New Phytol.">
        <title>Phylogenomics of Endogonaceae and evolution of mycorrhizas within Mucoromycota.</title>
        <authorList>
            <person name="Chang Y."/>
            <person name="Desiro A."/>
            <person name="Na H."/>
            <person name="Sandor L."/>
            <person name="Lipzen A."/>
            <person name="Clum A."/>
            <person name="Barry K."/>
            <person name="Grigoriev I.V."/>
            <person name="Martin F.M."/>
            <person name="Stajich J.E."/>
            <person name="Smith M.E."/>
            <person name="Bonito G."/>
            <person name="Spatafora J.W."/>
        </authorList>
    </citation>
    <scope>NUCLEOTIDE SEQUENCE [LARGE SCALE GENOMIC DNA]</scope>
    <source>
        <strain evidence="4 5">GMNB39</strain>
    </source>
</reference>
<feature type="domain" description="Fungal lipase-type" evidence="3">
    <location>
        <begin position="462"/>
        <end position="557"/>
    </location>
</feature>
<dbReference type="AlphaFoldDB" id="A0A433D108"/>
<dbReference type="SUPFAM" id="SSF53474">
    <property type="entry name" value="alpha/beta-Hydrolases"/>
    <property type="match status" value="2"/>
</dbReference>
<dbReference type="InterPro" id="IPR044819">
    <property type="entry name" value="OBL-like"/>
</dbReference>
<comment type="caution">
    <text evidence="4">The sequence shown here is derived from an EMBL/GenBank/DDBJ whole genome shotgun (WGS) entry which is preliminary data.</text>
</comment>
<keyword evidence="5" id="KW-1185">Reference proteome</keyword>
<feature type="transmembrane region" description="Helical" evidence="2">
    <location>
        <begin position="43"/>
        <end position="64"/>
    </location>
</feature>
<evidence type="ECO:0000256" key="2">
    <source>
        <dbReference type="SAM" id="Phobius"/>
    </source>
</evidence>
<gene>
    <name evidence="4" type="ORF">BC936DRAFT_149355</name>
</gene>
<feature type="region of interest" description="Disordered" evidence="1">
    <location>
        <begin position="423"/>
        <end position="475"/>
    </location>
</feature>
<organism evidence="4 5">
    <name type="scientific">Jimgerdemannia flammicorona</name>
    <dbReference type="NCBI Taxonomy" id="994334"/>
    <lineage>
        <taxon>Eukaryota</taxon>
        <taxon>Fungi</taxon>
        <taxon>Fungi incertae sedis</taxon>
        <taxon>Mucoromycota</taxon>
        <taxon>Mucoromycotina</taxon>
        <taxon>Endogonomycetes</taxon>
        <taxon>Endogonales</taxon>
        <taxon>Endogonaceae</taxon>
        <taxon>Jimgerdemannia</taxon>
    </lineage>
</organism>
<feature type="transmembrane region" description="Helical" evidence="2">
    <location>
        <begin position="70"/>
        <end position="92"/>
    </location>
</feature>
<evidence type="ECO:0000313" key="5">
    <source>
        <dbReference type="Proteomes" id="UP000268093"/>
    </source>
</evidence>
<feature type="compositionally biased region" description="Basic and acidic residues" evidence="1">
    <location>
        <begin position="423"/>
        <end position="444"/>
    </location>
</feature>
<accession>A0A433D108</accession>
<protein>
    <submittedName>
        <fullName evidence="4">Class 3-domain-containing protein</fullName>
    </submittedName>
</protein>
<name>A0A433D108_9FUNG</name>
<dbReference type="EMBL" id="RBNI01008781">
    <property type="protein sequence ID" value="RUP44517.1"/>
    <property type="molecule type" value="Genomic_DNA"/>
</dbReference>
<dbReference type="GO" id="GO:0006629">
    <property type="term" value="P:lipid metabolic process"/>
    <property type="evidence" value="ECO:0007669"/>
    <property type="project" value="InterPro"/>
</dbReference>
<sequence length="710" mass="79008">PSPPLPPLSLSLSPLFPTPTGHHHHHTLRCIGVSAMANGRNRLYFSIVLGISLVPFLSSIYAFAQDQPALGIVLSAIFVAFLITAVIAFVGYKTLKFTMPFAIRSLSRISSTLTPITEYLANTTIIGPIVSFFMRIFFFFWFFVLLVCDALIRLLLGHFVGTHPTGETYSLINAMNTNLDLFDESIPRTDVFEDSEQFEIAKRVGERKQHKPLDEEEKELARQLRRPKYSLRRAYTAAVASKLVYEDVTVIKYELQRSGFDVEKTFRAIGYKNVCGFIAEKDDDIILVFRGTNPLNIQNYVTNINTSMTPVASTHIGPMGSLHKGFYEALGDPLSVSEDPPLSPAPGRVINIELSATSLWRTLKSAVRGAGTVTHFFVTNLFHHVTDPVDHRFLGDRADVWSESAYVQAERWIMKLVEQDAQKEGEKERAAREAGESGYDSHDGEEAENAVSGVRDRKAKAKVRRSSLDSVDGGKDRKRKKKLYITGHSLGGGLATIFLAKMLQSKSPLLDIFEGLYTYGQPKIGDDEFARVFGPDLTTRMFHHALNNDIIARVPSWKNYGTPPGTLVFIDSSRNITLYPPNPFTNEPVPVRPISFLHLSGILNRSVIQRMARESWVRILLRVVFPFFINDHFPGDYSESLREGKIEWVVLGADGETVGGDTVGRLEGEEKAPLHARIKNVRSSANGGQLVRSPSSVRLELKVGSGIVAA</sequence>
<evidence type="ECO:0000313" key="4">
    <source>
        <dbReference type="EMBL" id="RUP44517.1"/>
    </source>
</evidence>
<keyword evidence="2" id="KW-1133">Transmembrane helix</keyword>
<proteinExistence type="predicted"/>
<evidence type="ECO:0000259" key="3">
    <source>
        <dbReference type="Pfam" id="PF01764"/>
    </source>
</evidence>
<dbReference type="InterPro" id="IPR002921">
    <property type="entry name" value="Fungal_lipase-type"/>
</dbReference>